<keyword evidence="4" id="KW-1185">Reference proteome</keyword>
<feature type="region of interest" description="Disordered" evidence="1">
    <location>
        <begin position="47"/>
        <end position="111"/>
    </location>
</feature>
<keyword evidence="2" id="KW-0812">Transmembrane</keyword>
<feature type="transmembrane region" description="Helical" evidence="2">
    <location>
        <begin position="16"/>
        <end position="43"/>
    </location>
</feature>
<organism evidence="3 4">
    <name type="scientific">Candidatus Halobonum tyrrellensis G22</name>
    <dbReference type="NCBI Taxonomy" id="1324957"/>
    <lineage>
        <taxon>Archaea</taxon>
        <taxon>Methanobacteriati</taxon>
        <taxon>Methanobacteriota</taxon>
        <taxon>Stenosarchaea group</taxon>
        <taxon>Halobacteria</taxon>
        <taxon>Halobacteriales</taxon>
        <taxon>Haloferacaceae</taxon>
        <taxon>Candidatus Halobonum</taxon>
    </lineage>
</organism>
<evidence type="ECO:0000256" key="2">
    <source>
        <dbReference type="SAM" id="Phobius"/>
    </source>
</evidence>
<evidence type="ECO:0000313" key="4">
    <source>
        <dbReference type="Proteomes" id="UP000017840"/>
    </source>
</evidence>
<evidence type="ECO:0000313" key="3">
    <source>
        <dbReference type="EMBL" id="ESP89892.1"/>
    </source>
</evidence>
<dbReference type="AlphaFoldDB" id="V4J3D0"/>
<keyword evidence="2" id="KW-0472">Membrane</keyword>
<name>V4J3D0_9EURY</name>
<sequence>MSSPLLFGAVPGGPELLIILVVVVLLLGLPAVAVLVVGGALGFSLSRDREERTDGRSAAADPDRVDELERQLAETRAELEELREERSADTGADSDLGAGGVDGADDRPDRR</sequence>
<dbReference type="Proteomes" id="UP000017840">
    <property type="component" value="Unassembled WGS sequence"/>
</dbReference>
<dbReference type="RefSeq" id="WP_023392935.1">
    <property type="nucleotide sequence ID" value="NZ_ASGZ01000004.1"/>
</dbReference>
<protein>
    <submittedName>
        <fullName evidence="3">Sec-independent protein translocase component TatA</fullName>
    </submittedName>
</protein>
<evidence type="ECO:0000256" key="1">
    <source>
        <dbReference type="SAM" id="MobiDB-lite"/>
    </source>
</evidence>
<dbReference type="EMBL" id="ASGZ01000004">
    <property type="protein sequence ID" value="ESP89892.1"/>
    <property type="molecule type" value="Genomic_DNA"/>
</dbReference>
<reference evidence="3 4" key="1">
    <citation type="journal article" date="2013" name="Genome Announc.">
        <title>Draft Genome Sequence of 'Candidatus Halobonum tyrrellensis' Strain G22, Isolated from the Hypersaline Waters of Lake Tyrrell, Australia.</title>
        <authorList>
            <person name="Ugalde J.A."/>
            <person name="Narasingarao P."/>
            <person name="Kuo S."/>
            <person name="Podell S."/>
            <person name="Allen E.E."/>
        </authorList>
    </citation>
    <scope>NUCLEOTIDE SEQUENCE [LARGE SCALE GENOMIC DNA]</scope>
    <source>
        <strain evidence="3 4">G22</strain>
    </source>
</reference>
<comment type="caution">
    <text evidence="3">The sequence shown here is derived from an EMBL/GenBank/DDBJ whole genome shotgun (WGS) entry which is preliminary data.</text>
</comment>
<accession>V4J3D0</accession>
<feature type="compositionally biased region" description="Basic and acidic residues" evidence="1">
    <location>
        <begin position="47"/>
        <end position="88"/>
    </location>
</feature>
<keyword evidence="2" id="KW-1133">Transmembrane helix</keyword>
<proteinExistence type="predicted"/>
<gene>
    <name evidence="3" type="ORF">K933_01682</name>
</gene>